<evidence type="ECO:0000256" key="1">
    <source>
        <dbReference type="SAM" id="MobiDB-lite"/>
    </source>
</evidence>
<name>A0AAV3NNH1_LITER</name>
<keyword evidence="3" id="KW-1185">Reference proteome</keyword>
<organism evidence="2 3">
    <name type="scientific">Lithospermum erythrorhizon</name>
    <name type="common">Purple gromwell</name>
    <name type="synonym">Lithospermum officinale var. erythrorhizon</name>
    <dbReference type="NCBI Taxonomy" id="34254"/>
    <lineage>
        <taxon>Eukaryota</taxon>
        <taxon>Viridiplantae</taxon>
        <taxon>Streptophyta</taxon>
        <taxon>Embryophyta</taxon>
        <taxon>Tracheophyta</taxon>
        <taxon>Spermatophyta</taxon>
        <taxon>Magnoliopsida</taxon>
        <taxon>eudicotyledons</taxon>
        <taxon>Gunneridae</taxon>
        <taxon>Pentapetalae</taxon>
        <taxon>asterids</taxon>
        <taxon>lamiids</taxon>
        <taxon>Boraginales</taxon>
        <taxon>Boraginaceae</taxon>
        <taxon>Boraginoideae</taxon>
        <taxon>Lithospermeae</taxon>
        <taxon>Lithospermum</taxon>
    </lineage>
</organism>
<gene>
    <name evidence="2" type="ORF">LIER_02184</name>
</gene>
<feature type="region of interest" description="Disordered" evidence="1">
    <location>
        <begin position="60"/>
        <end position="101"/>
    </location>
</feature>
<dbReference type="Proteomes" id="UP001454036">
    <property type="component" value="Unassembled WGS sequence"/>
</dbReference>
<accession>A0AAV3NNH1</accession>
<sequence length="101" mass="11530">MVCQHKDQLGASVKDLNPVEHKLLKQAAHGETTSLEGIDYYTERGCIFELVSDTEVETVALPRVPAKGSSDEKFEPPSETRTSSSRRNRGRRRRKNINRRY</sequence>
<dbReference type="EMBL" id="BAABME010000232">
    <property type="protein sequence ID" value="GAA0140924.1"/>
    <property type="molecule type" value="Genomic_DNA"/>
</dbReference>
<protein>
    <submittedName>
        <fullName evidence="2">Uncharacterized protein</fullName>
    </submittedName>
</protein>
<reference evidence="2 3" key="1">
    <citation type="submission" date="2024-01" db="EMBL/GenBank/DDBJ databases">
        <title>The complete chloroplast genome sequence of Lithospermum erythrorhizon: insights into the phylogenetic relationship among Boraginaceae species and the maternal lineages of purple gromwells.</title>
        <authorList>
            <person name="Okada T."/>
            <person name="Watanabe K."/>
        </authorList>
    </citation>
    <scope>NUCLEOTIDE SEQUENCE [LARGE SCALE GENOMIC DNA]</scope>
</reference>
<proteinExistence type="predicted"/>
<feature type="compositionally biased region" description="Basic and acidic residues" evidence="1">
    <location>
        <begin position="69"/>
        <end position="78"/>
    </location>
</feature>
<evidence type="ECO:0000313" key="3">
    <source>
        <dbReference type="Proteomes" id="UP001454036"/>
    </source>
</evidence>
<evidence type="ECO:0000313" key="2">
    <source>
        <dbReference type="EMBL" id="GAA0140924.1"/>
    </source>
</evidence>
<dbReference type="AlphaFoldDB" id="A0AAV3NNH1"/>
<comment type="caution">
    <text evidence="2">The sequence shown here is derived from an EMBL/GenBank/DDBJ whole genome shotgun (WGS) entry which is preliminary data.</text>
</comment>
<feature type="compositionally biased region" description="Basic residues" evidence="1">
    <location>
        <begin position="84"/>
        <end position="101"/>
    </location>
</feature>